<dbReference type="OrthoDB" id="2443892at2759"/>
<name>A0A397WB46_9GLOM</name>
<organism evidence="1 2">
    <name type="scientific">Gigaspora rosea</name>
    <dbReference type="NCBI Taxonomy" id="44941"/>
    <lineage>
        <taxon>Eukaryota</taxon>
        <taxon>Fungi</taxon>
        <taxon>Fungi incertae sedis</taxon>
        <taxon>Mucoromycota</taxon>
        <taxon>Glomeromycotina</taxon>
        <taxon>Glomeromycetes</taxon>
        <taxon>Diversisporales</taxon>
        <taxon>Gigasporaceae</taxon>
        <taxon>Gigaspora</taxon>
    </lineage>
</organism>
<accession>A0A397WB46</accession>
<gene>
    <name evidence="1" type="ORF">C2G38_968132</name>
</gene>
<proteinExistence type="predicted"/>
<comment type="caution">
    <text evidence="1">The sequence shown here is derived from an EMBL/GenBank/DDBJ whole genome shotgun (WGS) entry which is preliminary data.</text>
</comment>
<evidence type="ECO:0000313" key="2">
    <source>
        <dbReference type="Proteomes" id="UP000266673"/>
    </source>
</evidence>
<dbReference type="Proteomes" id="UP000266673">
    <property type="component" value="Unassembled WGS sequence"/>
</dbReference>
<sequence>MKNIIENIMKTNYLPAFKIVFHYLLHIKDSIIDCGPCWTFWQFPMERLCGILQTLVQSHIFPYENLANNILILDQFNYLYFILPLQEQVFHKKYLQIIQIIKYLHYLITLKNFGFQVASTNLLIF</sequence>
<dbReference type="EMBL" id="QKWP01000003">
    <property type="protein sequence ID" value="RIB30919.1"/>
    <property type="molecule type" value="Genomic_DNA"/>
</dbReference>
<reference evidence="1 2" key="1">
    <citation type="submission" date="2018-06" db="EMBL/GenBank/DDBJ databases">
        <title>Comparative genomics reveals the genomic features of Rhizophagus irregularis, R. cerebriforme, R. diaphanum and Gigaspora rosea, and their symbiotic lifestyle signature.</title>
        <authorList>
            <person name="Morin E."/>
            <person name="San Clemente H."/>
            <person name="Chen E.C.H."/>
            <person name="De La Providencia I."/>
            <person name="Hainaut M."/>
            <person name="Kuo A."/>
            <person name="Kohler A."/>
            <person name="Murat C."/>
            <person name="Tang N."/>
            <person name="Roy S."/>
            <person name="Loubradou J."/>
            <person name="Henrissat B."/>
            <person name="Grigoriev I.V."/>
            <person name="Corradi N."/>
            <person name="Roux C."/>
            <person name="Martin F.M."/>
        </authorList>
    </citation>
    <scope>NUCLEOTIDE SEQUENCE [LARGE SCALE GENOMIC DNA]</scope>
    <source>
        <strain evidence="1 2">DAOM 194757</strain>
    </source>
</reference>
<protein>
    <submittedName>
        <fullName evidence="1">Uncharacterized protein</fullName>
    </submittedName>
</protein>
<evidence type="ECO:0000313" key="1">
    <source>
        <dbReference type="EMBL" id="RIB30919.1"/>
    </source>
</evidence>
<dbReference type="AlphaFoldDB" id="A0A397WB46"/>
<keyword evidence="2" id="KW-1185">Reference proteome</keyword>